<evidence type="ECO:0000313" key="7">
    <source>
        <dbReference type="EMBL" id="QNU68729.1"/>
    </source>
</evidence>
<evidence type="ECO:0000256" key="4">
    <source>
        <dbReference type="ARBA" id="ARBA00022989"/>
    </source>
</evidence>
<dbReference type="InterPro" id="IPR051401">
    <property type="entry name" value="GtrA_CellWall_Glycosyl"/>
</dbReference>
<keyword evidence="8" id="KW-1185">Reference proteome</keyword>
<gene>
    <name evidence="7" type="ORF">EHE19_003285</name>
</gene>
<name>A0A4U7JHX9_9FIRM</name>
<sequence length="138" mass="15902">MSNCNLLINKFIEKFGQLIKYGLVGIVNTLITAIVLFTLMNCFGVSYKTSNAIGYVAGFVNSFIMNKLWTFKDSKAPITKQFLRFSAVFVICYLLQRWLLIFLVEELFINKNISQLIGMIFYTLISFVFNKLFAFKNS</sequence>
<evidence type="ECO:0000313" key="8">
    <source>
        <dbReference type="Proteomes" id="UP000306409"/>
    </source>
</evidence>
<organism evidence="7 8">
    <name type="scientific">Ruminiclostridium herbifermentans</name>
    <dbReference type="NCBI Taxonomy" id="2488810"/>
    <lineage>
        <taxon>Bacteria</taxon>
        <taxon>Bacillati</taxon>
        <taxon>Bacillota</taxon>
        <taxon>Clostridia</taxon>
        <taxon>Eubacteriales</taxon>
        <taxon>Oscillospiraceae</taxon>
        <taxon>Ruminiclostridium</taxon>
    </lineage>
</organism>
<keyword evidence="4" id="KW-1133">Transmembrane helix</keyword>
<dbReference type="AlphaFoldDB" id="A0A4U7JHX9"/>
<comment type="similarity">
    <text evidence="2">Belongs to the GtrA family.</text>
</comment>
<dbReference type="GO" id="GO:0000271">
    <property type="term" value="P:polysaccharide biosynthetic process"/>
    <property type="evidence" value="ECO:0007669"/>
    <property type="project" value="InterPro"/>
</dbReference>
<dbReference type="PANTHER" id="PTHR38459:SF1">
    <property type="entry name" value="PROPHAGE BACTOPRENOL-LINKED GLUCOSE TRANSLOCASE HOMOLOG"/>
    <property type="match status" value="1"/>
</dbReference>
<dbReference type="EMBL" id="CP061336">
    <property type="protein sequence ID" value="QNU68729.1"/>
    <property type="molecule type" value="Genomic_DNA"/>
</dbReference>
<evidence type="ECO:0000256" key="5">
    <source>
        <dbReference type="ARBA" id="ARBA00023136"/>
    </source>
</evidence>
<comment type="subcellular location">
    <subcellularLocation>
        <location evidence="1">Membrane</location>
        <topology evidence="1">Multi-pass membrane protein</topology>
    </subcellularLocation>
</comment>
<evidence type="ECO:0000256" key="2">
    <source>
        <dbReference type="ARBA" id="ARBA00009399"/>
    </source>
</evidence>
<evidence type="ECO:0000256" key="1">
    <source>
        <dbReference type="ARBA" id="ARBA00004141"/>
    </source>
</evidence>
<feature type="domain" description="GtrA/DPMS transmembrane" evidence="6">
    <location>
        <begin position="20"/>
        <end position="135"/>
    </location>
</feature>
<dbReference type="InterPro" id="IPR007267">
    <property type="entry name" value="GtrA_DPMS_TM"/>
</dbReference>
<evidence type="ECO:0000256" key="3">
    <source>
        <dbReference type="ARBA" id="ARBA00022692"/>
    </source>
</evidence>
<dbReference type="GO" id="GO:0005886">
    <property type="term" value="C:plasma membrane"/>
    <property type="evidence" value="ECO:0007669"/>
    <property type="project" value="TreeGrafter"/>
</dbReference>
<accession>A0A4U7JHX9</accession>
<dbReference type="OrthoDB" id="9812049at2"/>
<evidence type="ECO:0000259" key="6">
    <source>
        <dbReference type="Pfam" id="PF04138"/>
    </source>
</evidence>
<dbReference type="KEGG" id="rher:EHE19_003285"/>
<dbReference type="PANTHER" id="PTHR38459">
    <property type="entry name" value="PROPHAGE BACTOPRENOL-LINKED GLUCOSE TRANSLOCASE HOMOLOG"/>
    <property type="match status" value="1"/>
</dbReference>
<dbReference type="RefSeq" id="WP_137697596.1">
    <property type="nucleotide sequence ID" value="NZ_CP061336.1"/>
</dbReference>
<keyword evidence="3" id="KW-0812">Transmembrane</keyword>
<dbReference type="Proteomes" id="UP000306409">
    <property type="component" value="Chromosome"/>
</dbReference>
<keyword evidence="5" id="KW-0472">Membrane</keyword>
<proteinExistence type="inferred from homology"/>
<reference evidence="7 8" key="1">
    <citation type="submission" date="2020-09" db="EMBL/GenBank/DDBJ databases">
        <title>Characterization and genome sequencing of Ruminiclostridium sp. nov. MA18.</title>
        <authorList>
            <person name="Rettenmaier R."/>
            <person name="Kowollik M.-L."/>
            <person name="Liebl W."/>
            <person name="Zverlov V."/>
        </authorList>
    </citation>
    <scope>NUCLEOTIDE SEQUENCE [LARGE SCALE GENOMIC DNA]</scope>
    <source>
        <strain evidence="7 8">MA18</strain>
    </source>
</reference>
<protein>
    <submittedName>
        <fullName evidence="7">GtrA family protein</fullName>
    </submittedName>
</protein>
<dbReference type="Pfam" id="PF04138">
    <property type="entry name" value="GtrA_DPMS_TM"/>
    <property type="match status" value="1"/>
</dbReference>